<organism evidence="5 6">
    <name type="scientific">Hibiscus trionum</name>
    <name type="common">Flower of an hour</name>
    <dbReference type="NCBI Taxonomy" id="183268"/>
    <lineage>
        <taxon>Eukaryota</taxon>
        <taxon>Viridiplantae</taxon>
        <taxon>Streptophyta</taxon>
        <taxon>Embryophyta</taxon>
        <taxon>Tracheophyta</taxon>
        <taxon>Spermatophyta</taxon>
        <taxon>Magnoliopsida</taxon>
        <taxon>eudicotyledons</taxon>
        <taxon>Gunneridae</taxon>
        <taxon>Pentapetalae</taxon>
        <taxon>rosids</taxon>
        <taxon>malvids</taxon>
        <taxon>Malvales</taxon>
        <taxon>Malvaceae</taxon>
        <taxon>Malvoideae</taxon>
        <taxon>Hibiscus</taxon>
    </lineage>
</organism>
<protein>
    <recommendedName>
        <fullName evidence="2">Non-specific lipid-transfer protein</fullName>
    </recommendedName>
</protein>
<sequence length="119" mass="12435">MEKKCMGLSWSLGVLGLFMILVAKPKSVDAMSCQEALTALMPCQPYLTGGAAGPVPPCCQAVADINAAATTTLARRELCRCFEKAGPSLGVIPDKAKQLPQKCGISVPVPIDPTINCDT</sequence>
<dbReference type="InterPro" id="IPR016140">
    <property type="entry name" value="Bifunc_inhib/LTP/seed_store"/>
</dbReference>
<evidence type="ECO:0000313" key="6">
    <source>
        <dbReference type="Proteomes" id="UP001165190"/>
    </source>
</evidence>
<reference evidence="5" key="1">
    <citation type="submission" date="2023-05" db="EMBL/GenBank/DDBJ databases">
        <title>Genome and transcriptome analyses reveal genes involved in the formation of fine ridges on petal epidermal cells in Hibiscus trionum.</title>
        <authorList>
            <person name="Koshimizu S."/>
            <person name="Masuda S."/>
            <person name="Ishii T."/>
            <person name="Shirasu K."/>
            <person name="Hoshino A."/>
            <person name="Arita M."/>
        </authorList>
    </citation>
    <scope>NUCLEOTIDE SEQUENCE</scope>
    <source>
        <strain evidence="5">Hamamatsu line</strain>
    </source>
</reference>
<evidence type="ECO:0000259" key="4">
    <source>
        <dbReference type="SMART" id="SM00499"/>
    </source>
</evidence>
<name>A0A9W7HW84_HIBTR</name>
<dbReference type="PRINTS" id="PR00382">
    <property type="entry name" value="LIPIDTRNSFER"/>
</dbReference>
<comment type="function">
    <text evidence="2">Plant non-specific lipid-transfer proteins transfer phospholipids as well as galactolipids across membranes. May play a role in wax or cutin deposition in the cell walls of expanding epidermal cells and certain secretory tissues.</text>
</comment>
<comment type="similarity">
    <text evidence="1 2">Belongs to the plant LTP family.</text>
</comment>
<evidence type="ECO:0000313" key="5">
    <source>
        <dbReference type="EMBL" id="GMI85529.1"/>
    </source>
</evidence>
<dbReference type="InterPro" id="IPR036312">
    <property type="entry name" value="Bifun_inhib/LTP/seed_sf"/>
</dbReference>
<dbReference type="GO" id="GO:0008289">
    <property type="term" value="F:lipid binding"/>
    <property type="evidence" value="ECO:0007669"/>
    <property type="project" value="UniProtKB-KW"/>
</dbReference>
<feature type="chain" id="PRO_5040891759" description="Non-specific lipid-transfer protein" evidence="3">
    <location>
        <begin position="31"/>
        <end position="119"/>
    </location>
</feature>
<dbReference type="EMBL" id="BSYR01000020">
    <property type="protein sequence ID" value="GMI85529.1"/>
    <property type="molecule type" value="Genomic_DNA"/>
</dbReference>
<proteinExistence type="inferred from homology"/>
<evidence type="ECO:0000256" key="3">
    <source>
        <dbReference type="SAM" id="SignalP"/>
    </source>
</evidence>
<dbReference type="SUPFAM" id="SSF47699">
    <property type="entry name" value="Bifunctional inhibitor/lipid-transfer protein/seed storage 2S albumin"/>
    <property type="match status" value="1"/>
</dbReference>
<feature type="signal peptide" evidence="3">
    <location>
        <begin position="1"/>
        <end position="30"/>
    </location>
</feature>
<keyword evidence="6" id="KW-1185">Reference proteome</keyword>
<feature type="domain" description="Bifunctional inhibitor/plant lipid transfer protein/seed storage helical" evidence="4">
    <location>
        <begin position="33"/>
        <end position="117"/>
    </location>
</feature>
<gene>
    <name evidence="5" type="ORF">HRI_002222200</name>
</gene>
<dbReference type="AlphaFoldDB" id="A0A9W7HW84"/>
<evidence type="ECO:0000256" key="2">
    <source>
        <dbReference type="RuleBase" id="RU000628"/>
    </source>
</evidence>
<dbReference type="GO" id="GO:0006869">
    <property type="term" value="P:lipid transport"/>
    <property type="evidence" value="ECO:0007669"/>
    <property type="project" value="InterPro"/>
</dbReference>
<comment type="caution">
    <text evidence="5">The sequence shown here is derived from an EMBL/GenBank/DDBJ whole genome shotgun (WGS) entry which is preliminary data.</text>
</comment>
<keyword evidence="2" id="KW-0813">Transport</keyword>
<dbReference type="Pfam" id="PF00234">
    <property type="entry name" value="Tryp_alpha_amyl"/>
    <property type="match status" value="1"/>
</dbReference>
<dbReference type="OrthoDB" id="1876592at2759"/>
<accession>A0A9W7HW84</accession>
<dbReference type="SMART" id="SM00499">
    <property type="entry name" value="AAI"/>
    <property type="match status" value="1"/>
</dbReference>
<dbReference type="InterPro" id="IPR000528">
    <property type="entry name" value="Plant_nsLTP"/>
</dbReference>
<keyword evidence="2" id="KW-0446">Lipid-binding</keyword>
<dbReference type="Gene3D" id="1.10.110.10">
    <property type="entry name" value="Plant lipid-transfer and hydrophobic proteins"/>
    <property type="match status" value="1"/>
</dbReference>
<evidence type="ECO:0000256" key="1">
    <source>
        <dbReference type="ARBA" id="ARBA00009748"/>
    </source>
</evidence>
<dbReference type="PANTHER" id="PTHR33076">
    <property type="entry name" value="NON-SPECIFIC LIPID-TRANSFER PROTEIN 2-RELATED"/>
    <property type="match status" value="1"/>
</dbReference>
<dbReference type="CDD" id="cd01960">
    <property type="entry name" value="nsLTP1"/>
    <property type="match status" value="1"/>
</dbReference>
<dbReference type="Proteomes" id="UP001165190">
    <property type="component" value="Unassembled WGS sequence"/>
</dbReference>
<keyword evidence="3" id="KW-0732">Signal</keyword>